<dbReference type="RefSeq" id="WP_005956919.1">
    <property type="nucleotide sequence ID" value="NZ_GG657974.1"/>
</dbReference>
<accession>E5BI22</accession>
<dbReference type="Proteomes" id="UP000002975">
    <property type="component" value="Unassembled WGS sequence"/>
</dbReference>
<gene>
    <name evidence="2" type="ORF">FSBG_01642</name>
</gene>
<keyword evidence="3" id="KW-1185">Reference proteome</keyword>
<organism evidence="2 3">
    <name type="scientific">Fusobacterium gonidiaformans 3-1-5R</name>
    <dbReference type="NCBI Taxonomy" id="469605"/>
    <lineage>
        <taxon>Bacteria</taxon>
        <taxon>Fusobacteriati</taxon>
        <taxon>Fusobacteriota</taxon>
        <taxon>Fusobacteriia</taxon>
        <taxon>Fusobacteriales</taxon>
        <taxon>Fusobacteriaceae</taxon>
        <taxon>Fusobacterium</taxon>
    </lineage>
</organism>
<proteinExistence type="predicted"/>
<evidence type="ECO:0000313" key="2">
    <source>
        <dbReference type="EMBL" id="EFS22145.1"/>
    </source>
</evidence>
<protein>
    <submittedName>
        <fullName evidence="2">Uncharacterized protein</fullName>
    </submittedName>
</protein>
<evidence type="ECO:0000313" key="3">
    <source>
        <dbReference type="Proteomes" id="UP000002975"/>
    </source>
</evidence>
<evidence type="ECO:0000256" key="1">
    <source>
        <dbReference type="SAM" id="Coils"/>
    </source>
</evidence>
<keyword evidence="1" id="KW-0175">Coiled coil</keyword>
<dbReference type="AlphaFoldDB" id="E5BI22"/>
<name>E5BI22_9FUSO</name>
<reference evidence="2 3" key="1">
    <citation type="submission" date="2009-02" db="EMBL/GenBank/DDBJ databases">
        <title>The Genome Sequence of Fusobacterium sp. 3_1_5R.</title>
        <authorList>
            <consortium name="The Broad Institute Genome Sequencing Platform"/>
            <person name="Ward D."/>
            <person name="Young S.K."/>
            <person name="Kodira C.D."/>
            <person name="Zeng Q."/>
            <person name="Koehrsen M."/>
            <person name="Alvarado L."/>
            <person name="Berlin A."/>
            <person name="Borenstein D."/>
            <person name="Chen Z."/>
            <person name="Engels R."/>
            <person name="Freedman E."/>
            <person name="Gellesch M."/>
            <person name="Goldberg J."/>
            <person name="Griggs A."/>
            <person name="Gujja S."/>
            <person name="Heiman D."/>
            <person name="Hepburn T."/>
            <person name="Howarth C."/>
            <person name="Jen D."/>
            <person name="Larson L."/>
            <person name="Lewis B."/>
            <person name="Mehta T."/>
            <person name="Park D."/>
            <person name="Pearson M."/>
            <person name="Roberts A."/>
            <person name="Saif S."/>
            <person name="Shea T."/>
            <person name="Shenoy N."/>
            <person name="Sisk P."/>
            <person name="Stolte C."/>
            <person name="Sykes S."/>
            <person name="Walk T."/>
            <person name="White J."/>
            <person name="Yandava C."/>
            <person name="Allen-Vercoe E."/>
            <person name="Strauss J."/>
            <person name="Ambrose C."/>
            <person name="Lander E."/>
            <person name="Nusbaum C."/>
            <person name="Galagan J."/>
            <person name="Birren B."/>
        </authorList>
    </citation>
    <scope>NUCLEOTIDE SEQUENCE [LARGE SCALE GENOMIC DNA]</scope>
    <source>
        <strain evidence="2 3">3_1_5R</strain>
    </source>
</reference>
<dbReference type="BioCyc" id="FSP469605-HMP:GTSP-1685-MONOMER"/>
<feature type="coiled-coil region" evidence="1">
    <location>
        <begin position="4"/>
        <end position="31"/>
    </location>
</feature>
<dbReference type="EMBL" id="GG657974">
    <property type="protein sequence ID" value="EFS22145.1"/>
    <property type="molecule type" value="Genomic_DNA"/>
</dbReference>
<sequence length="56" mass="6779">MKTREDILREIERLEKEKIKVERKAKKTGEKEYYDWALINASKILALEWTLQETVL</sequence>
<dbReference type="HOGENOM" id="CLU_3007722_0_0_0"/>